<reference evidence="4 5" key="1">
    <citation type="submission" date="2014-06" db="EMBL/GenBank/DDBJ databases">
        <title>Whole Genome Sequences of Three Symbiotic Endozoicomonas Bacteria.</title>
        <authorList>
            <person name="Neave M.J."/>
            <person name="Apprill A."/>
            <person name="Voolstra C.R."/>
        </authorList>
    </citation>
    <scope>NUCLEOTIDE SEQUENCE [LARGE SCALE GENOMIC DNA]</scope>
    <source>
        <strain evidence="4 5">DSM 22380</strain>
    </source>
</reference>
<evidence type="ECO:0000313" key="4">
    <source>
        <dbReference type="EMBL" id="KEI73444.1"/>
    </source>
</evidence>
<feature type="domain" description="HTH tetR-type" evidence="3">
    <location>
        <begin position="15"/>
        <end position="75"/>
    </location>
</feature>
<keyword evidence="1 2" id="KW-0238">DNA-binding</keyword>
<dbReference type="Proteomes" id="UP000027997">
    <property type="component" value="Unassembled WGS sequence"/>
</dbReference>
<dbReference type="eggNOG" id="COG1309">
    <property type="taxonomic scope" value="Bacteria"/>
</dbReference>
<dbReference type="AlphaFoldDB" id="A0A081KH18"/>
<dbReference type="InterPro" id="IPR013573">
    <property type="entry name" value="Tscrpt_reg_YcdC_C"/>
</dbReference>
<dbReference type="InterPro" id="IPR050109">
    <property type="entry name" value="HTH-type_TetR-like_transc_reg"/>
</dbReference>
<dbReference type="InterPro" id="IPR009057">
    <property type="entry name" value="Homeodomain-like_sf"/>
</dbReference>
<dbReference type="Gene3D" id="1.10.10.60">
    <property type="entry name" value="Homeodomain-like"/>
    <property type="match status" value="1"/>
</dbReference>
<dbReference type="Pfam" id="PF00440">
    <property type="entry name" value="TetR_N"/>
    <property type="match status" value="1"/>
</dbReference>
<dbReference type="GO" id="GO:0045892">
    <property type="term" value="P:negative regulation of DNA-templated transcription"/>
    <property type="evidence" value="ECO:0007669"/>
    <property type="project" value="InterPro"/>
</dbReference>
<evidence type="ECO:0000256" key="2">
    <source>
        <dbReference type="PROSITE-ProRule" id="PRU00335"/>
    </source>
</evidence>
<evidence type="ECO:0000256" key="1">
    <source>
        <dbReference type="ARBA" id="ARBA00023125"/>
    </source>
</evidence>
<dbReference type="GO" id="GO:0003677">
    <property type="term" value="F:DNA binding"/>
    <property type="evidence" value="ECO:0007669"/>
    <property type="project" value="UniProtKB-UniRule"/>
</dbReference>
<dbReference type="InterPro" id="IPR036271">
    <property type="entry name" value="Tet_transcr_reg_TetR-rel_C_sf"/>
</dbReference>
<proteinExistence type="predicted"/>
<accession>A0A081KH18</accession>
<dbReference type="Pfam" id="PF08362">
    <property type="entry name" value="TetR_C_3"/>
    <property type="match status" value="1"/>
</dbReference>
<evidence type="ECO:0000313" key="5">
    <source>
        <dbReference type="Proteomes" id="UP000027997"/>
    </source>
</evidence>
<dbReference type="EMBL" id="JOJP01000001">
    <property type="protein sequence ID" value="KEI73444.1"/>
    <property type="molecule type" value="Genomic_DNA"/>
</dbReference>
<name>A0A081KH18_9GAMM</name>
<dbReference type="PRINTS" id="PR00455">
    <property type="entry name" value="HTHTETR"/>
</dbReference>
<dbReference type="Gene3D" id="1.10.357.10">
    <property type="entry name" value="Tetracycline Repressor, domain 2"/>
    <property type="match status" value="1"/>
</dbReference>
<dbReference type="STRING" id="305900.GV64_24395"/>
<protein>
    <submittedName>
        <fullName evidence="4">TetR family transcriptional regulator</fullName>
    </submittedName>
</protein>
<dbReference type="SUPFAM" id="SSF46689">
    <property type="entry name" value="Homeodomain-like"/>
    <property type="match status" value="1"/>
</dbReference>
<comment type="caution">
    <text evidence="4">The sequence shown here is derived from an EMBL/GenBank/DDBJ whole genome shotgun (WGS) entry which is preliminary data.</text>
</comment>
<dbReference type="RefSeq" id="WP_020582438.1">
    <property type="nucleotide sequence ID" value="NZ_JOJP01000001.1"/>
</dbReference>
<keyword evidence="5" id="KW-1185">Reference proteome</keyword>
<evidence type="ECO:0000259" key="3">
    <source>
        <dbReference type="PROSITE" id="PS50977"/>
    </source>
</evidence>
<dbReference type="PROSITE" id="PS50977">
    <property type="entry name" value="HTH_TETR_2"/>
    <property type="match status" value="1"/>
</dbReference>
<sequence length="214" mass="24388">MEAVAKKYRPGKIRENNKKSILAAAEQEFVTHGFKGATMQRIAERANLPKANVHYYFSNKLSLYAAVLSNILKLWDQSFNSLSPEDAPEEALAAYIHTKIMFSRKNPLASRIFAQEIINGGPHLTAYFGEDYRKWFRGRAQVFKAWSDQGKMDPVDPVHLIFLLWSSTQHYADFSYQIAQALGKDKLEQSDYDQATETLTRIVLKGLGITPNQR</sequence>
<feature type="DNA-binding region" description="H-T-H motif" evidence="2">
    <location>
        <begin position="38"/>
        <end position="57"/>
    </location>
</feature>
<organism evidence="4 5">
    <name type="scientific">Endozoicomonas elysicola</name>
    <dbReference type="NCBI Taxonomy" id="305900"/>
    <lineage>
        <taxon>Bacteria</taxon>
        <taxon>Pseudomonadati</taxon>
        <taxon>Pseudomonadota</taxon>
        <taxon>Gammaproteobacteria</taxon>
        <taxon>Oceanospirillales</taxon>
        <taxon>Endozoicomonadaceae</taxon>
        <taxon>Endozoicomonas</taxon>
    </lineage>
</organism>
<dbReference type="PANTHER" id="PTHR30328:SF54">
    <property type="entry name" value="HTH-TYPE TRANSCRIPTIONAL REPRESSOR SCO4008"/>
    <property type="match status" value="1"/>
</dbReference>
<dbReference type="SUPFAM" id="SSF48498">
    <property type="entry name" value="Tetracyclin repressor-like, C-terminal domain"/>
    <property type="match status" value="1"/>
</dbReference>
<dbReference type="InterPro" id="IPR001647">
    <property type="entry name" value="HTH_TetR"/>
</dbReference>
<dbReference type="PANTHER" id="PTHR30328">
    <property type="entry name" value="TRANSCRIPTIONAL REPRESSOR"/>
    <property type="match status" value="1"/>
</dbReference>
<gene>
    <name evidence="4" type="ORF">GV64_24395</name>
</gene>